<feature type="compositionally biased region" description="Basic residues" evidence="1">
    <location>
        <begin position="32"/>
        <end position="55"/>
    </location>
</feature>
<evidence type="ECO:0000313" key="3">
    <source>
        <dbReference type="EMBL" id="RVU36948.1"/>
    </source>
</evidence>
<dbReference type="InterPro" id="IPR036390">
    <property type="entry name" value="WH_DNA-bd_sf"/>
</dbReference>
<dbReference type="AlphaFoldDB" id="A0A3S2Z8C8"/>
<evidence type="ECO:0000259" key="2">
    <source>
        <dbReference type="Pfam" id="PF03551"/>
    </source>
</evidence>
<feature type="compositionally biased region" description="Gly residues" evidence="1">
    <location>
        <begin position="8"/>
        <end position="31"/>
    </location>
</feature>
<dbReference type="InterPro" id="IPR005149">
    <property type="entry name" value="Tscrpt_reg_PadR_N"/>
</dbReference>
<name>A0A3S2Z8C8_9PROT</name>
<evidence type="ECO:0000256" key="1">
    <source>
        <dbReference type="SAM" id="MobiDB-lite"/>
    </source>
</evidence>
<protein>
    <submittedName>
        <fullName evidence="3">PadR family transcriptional regulator</fullName>
    </submittedName>
</protein>
<keyword evidence="4" id="KW-1185">Reference proteome</keyword>
<dbReference type="PANTHER" id="PTHR43252">
    <property type="entry name" value="TRANSCRIPTIONAL REGULATOR YQJI"/>
    <property type="match status" value="1"/>
</dbReference>
<feature type="region of interest" description="Disordered" evidence="1">
    <location>
        <begin position="1"/>
        <end position="55"/>
    </location>
</feature>
<dbReference type="Gene3D" id="1.10.10.10">
    <property type="entry name" value="Winged helix-like DNA-binding domain superfamily/Winged helix DNA-binding domain"/>
    <property type="match status" value="1"/>
</dbReference>
<comment type="caution">
    <text evidence="3">The sequence shown here is derived from an EMBL/GenBank/DDBJ whole genome shotgun (WGS) entry which is preliminary data.</text>
</comment>
<evidence type="ECO:0000313" key="4">
    <source>
        <dbReference type="Proteomes" id="UP000287447"/>
    </source>
</evidence>
<accession>A0A3S2Z8C8</accession>
<dbReference type="PANTHER" id="PTHR43252:SF7">
    <property type="entry name" value="TRANSCRIPTIONAL REGULATOR YQJI"/>
    <property type="match status" value="1"/>
</dbReference>
<sequence>MNNSGVDGPEGAGNGGPRKGGRGRGGQGGSGQRHHGHGHGSHKHGHGGGRRGGHRGGRLFDYGELRLLILALIADAPSHGYELIKTIEDRFAGAYSPSPGVIYPTLSWLEDMGYAAVETQEGGRKQYRITTEGADFLKLKKTEAEGLFARTGQHGGPPAHAPAPIVRAMENLKTALRLRLRQGPVEEQTIETIAAAIDAAAQQVEKSE</sequence>
<reference evidence="4" key="1">
    <citation type="submission" date="2019-01" db="EMBL/GenBank/DDBJ databases">
        <title>Gri0909 isolated from a small marine red alga.</title>
        <authorList>
            <person name="Kim J."/>
            <person name="Jeong S.E."/>
            <person name="Jeon C.O."/>
        </authorList>
    </citation>
    <scope>NUCLEOTIDE SEQUENCE [LARGE SCALE GENOMIC DNA]</scope>
    <source>
        <strain evidence="4">Gri0909</strain>
    </source>
</reference>
<gene>
    <name evidence="3" type="ORF">EOI86_14805</name>
</gene>
<dbReference type="InterPro" id="IPR036388">
    <property type="entry name" value="WH-like_DNA-bd_sf"/>
</dbReference>
<dbReference type="Proteomes" id="UP000287447">
    <property type="component" value="Unassembled WGS sequence"/>
</dbReference>
<dbReference type="SUPFAM" id="SSF46785">
    <property type="entry name" value="Winged helix' DNA-binding domain"/>
    <property type="match status" value="1"/>
</dbReference>
<proteinExistence type="predicted"/>
<dbReference type="Pfam" id="PF03551">
    <property type="entry name" value="PadR"/>
    <property type="match status" value="1"/>
</dbReference>
<feature type="domain" description="Transcription regulator PadR N-terminal" evidence="2">
    <location>
        <begin position="69"/>
        <end position="138"/>
    </location>
</feature>
<dbReference type="EMBL" id="SADE01000002">
    <property type="protein sequence ID" value="RVU36948.1"/>
    <property type="molecule type" value="Genomic_DNA"/>
</dbReference>
<organism evidence="3 4">
    <name type="scientific">Hwanghaeella grinnelliae</name>
    <dbReference type="NCBI Taxonomy" id="2500179"/>
    <lineage>
        <taxon>Bacteria</taxon>
        <taxon>Pseudomonadati</taxon>
        <taxon>Pseudomonadota</taxon>
        <taxon>Alphaproteobacteria</taxon>
        <taxon>Rhodospirillales</taxon>
        <taxon>Rhodospirillaceae</taxon>
        <taxon>Hwanghaeella</taxon>
    </lineage>
</organism>